<keyword evidence="1" id="KW-0732">Signal</keyword>
<keyword evidence="3" id="KW-1185">Reference proteome</keyword>
<gene>
    <name evidence="2" type="ORF">TELCIR_00446</name>
</gene>
<organism evidence="2 3">
    <name type="scientific">Teladorsagia circumcincta</name>
    <name type="common">Brown stomach worm</name>
    <name type="synonym">Ostertagia circumcincta</name>
    <dbReference type="NCBI Taxonomy" id="45464"/>
    <lineage>
        <taxon>Eukaryota</taxon>
        <taxon>Metazoa</taxon>
        <taxon>Ecdysozoa</taxon>
        <taxon>Nematoda</taxon>
        <taxon>Chromadorea</taxon>
        <taxon>Rhabditida</taxon>
        <taxon>Rhabditina</taxon>
        <taxon>Rhabditomorpha</taxon>
        <taxon>Strongyloidea</taxon>
        <taxon>Trichostrongylidae</taxon>
        <taxon>Teladorsagia</taxon>
    </lineage>
</organism>
<dbReference type="AlphaFoldDB" id="A0A2G9V4I2"/>
<dbReference type="InterPro" id="IPR011001">
    <property type="entry name" value="Saposin-like"/>
</dbReference>
<evidence type="ECO:0008006" key="4">
    <source>
        <dbReference type="Google" id="ProtNLM"/>
    </source>
</evidence>
<evidence type="ECO:0000313" key="2">
    <source>
        <dbReference type="EMBL" id="PIO77423.1"/>
    </source>
</evidence>
<protein>
    <recommendedName>
        <fullName evidence="4">Surfactant protein B</fullName>
    </recommendedName>
</protein>
<dbReference type="EMBL" id="KZ344998">
    <property type="protein sequence ID" value="PIO77423.1"/>
    <property type="molecule type" value="Genomic_DNA"/>
</dbReference>
<feature type="chain" id="PRO_5013816161" description="Surfactant protein B" evidence="1">
    <location>
        <begin position="21"/>
        <end position="100"/>
    </location>
</feature>
<proteinExistence type="predicted"/>
<evidence type="ECO:0000313" key="3">
    <source>
        <dbReference type="Proteomes" id="UP000230423"/>
    </source>
</evidence>
<name>A0A2G9V4I2_TELCI</name>
<accession>A0A2G9V4I2</accession>
<sequence length="100" mass="11220">MKILFLLVILTTQLFLTSFCFDCKKGCNDCITYMAITKYYIKTGNAKAVEKEMKKTFCGADPTKPEYSCLTKPCTKIKGIVAHLKRTTTPKELCKGVGFC</sequence>
<dbReference type="SUPFAM" id="SSF47862">
    <property type="entry name" value="Saposin"/>
    <property type="match status" value="1"/>
</dbReference>
<reference evidence="2 3" key="1">
    <citation type="submission" date="2015-09" db="EMBL/GenBank/DDBJ databases">
        <title>Draft genome of the parasitic nematode Teladorsagia circumcincta isolate WARC Sus (inbred).</title>
        <authorList>
            <person name="Mitreva M."/>
        </authorList>
    </citation>
    <scope>NUCLEOTIDE SEQUENCE [LARGE SCALE GENOMIC DNA]</scope>
    <source>
        <strain evidence="2 3">S</strain>
    </source>
</reference>
<dbReference type="Proteomes" id="UP000230423">
    <property type="component" value="Unassembled WGS sequence"/>
</dbReference>
<evidence type="ECO:0000256" key="1">
    <source>
        <dbReference type="SAM" id="SignalP"/>
    </source>
</evidence>
<feature type="signal peptide" evidence="1">
    <location>
        <begin position="1"/>
        <end position="20"/>
    </location>
</feature>